<gene>
    <name evidence="2" type="ORF">C9I49_15715</name>
</gene>
<reference evidence="2 3" key="1">
    <citation type="submission" date="2018-05" db="EMBL/GenBank/DDBJ databases">
        <title>Genome sequences of two Antarctic strains of Pseudomonas prosekii: insights into adaptation to extreme conditions.</title>
        <authorList>
            <person name="Snopkova K."/>
            <person name="Dufkova K."/>
            <person name="Cejkova D."/>
            <person name="Sedlacek I."/>
            <person name="Smajs D."/>
        </authorList>
    </citation>
    <scope>NUCLEOTIDE SEQUENCE [LARGE SCALE GENOMIC DNA]</scope>
    <source>
        <strain evidence="2 3">P2673</strain>
    </source>
</reference>
<dbReference type="EMBL" id="QFAW01000019">
    <property type="protein sequence ID" value="PWE43747.1"/>
    <property type="molecule type" value="Genomic_DNA"/>
</dbReference>
<protein>
    <submittedName>
        <fullName evidence="2">Uncharacterized protein</fullName>
    </submittedName>
</protein>
<dbReference type="AlphaFoldDB" id="A0A2U2D6Z3"/>
<organism evidence="2 3">
    <name type="scientific">Pseudomonas prosekii</name>
    <dbReference type="NCBI Taxonomy" id="1148509"/>
    <lineage>
        <taxon>Bacteria</taxon>
        <taxon>Pseudomonadati</taxon>
        <taxon>Pseudomonadota</taxon>
        <taxon>Gammaproteobacteria</taxon>
        <taxon>Pseudomonadales</taxon>
        <taxon>Pseudomonadaceae</taxon>
        <taxon>Pseudomonas</taxon>
    </lineage>
</organism>
<dbReference type="Proteomes" id="UP000245056">
    <property type="component" value="Unassembled WGS sequence"/>
</dbReference>
<comment type="caution">
    <text evidence="2">The sequence shown here is derived from an EMBL/GenBank/DDBJ whole genome shotgun (WGS) entry which is preliminary data.</text>
</comment>
<feature type="region of interest" description="Disordered" evidence="1">
    <location>
        <begin position="154"/>
        <end position="179"/>
    </location>
</feature>
<proteinExistence type="predicted"/>
<dbReference type="OrthoDB" id="6786898at2"/>
<accession>A0A2U2D6Z3</accession>
<name>A0A2U2D6Z3_9PSED</name>
<sequence length="703" mass="76265">MTVIESEFEMHPTASLDAPVPRLRDGRGPDADIIPVATIAPGRDLILEISTTTWPNPNDADTFVVQASRTLPPPNPENTDFLYRSTRYELGPLVDRPAVRDFIVPANLLGEDLTPDGPTPLWVRCVMYRKNQNALSSPVVRVFIDRTAPFQAKPTRGGAIPGTVPGVKGIPVSTSPNSQPGVTIDNTWMSLPTSVDGLIQMPDIGYANRQATDRLTLYAASNRTDPPAVAPIHDGPLPGDGRVLVPLDVIRAATSTGRLHMWMRWTDVAGNFSNYLAEYRNVSLQPLPVLAAPIVLLAATPADNLIDLNDVRQPQGIQVRVNRPTNALSTDTISLSWGGQAAEDLDFLGASSLLFTIPWSKLTAEYTANQSGTDWVVPTTVTAHLMRGGASVSNALVIVDTDYSVPGVPYPIDLINPPADVNAELKPLIVRGQAPVTDNVLGPQDINQDATIFIDLTPVSPGTWPDPEPNDQVTVYYRGAAGVVVVNSKVLDVSDVNTTIDLELPWHIVDNGGLGTRQMWWEVENANRNNKQKAGETNITVDTVVLDLPAPVLVRDPNDDRGDDLIVCETLFKLARRAARFHIPASVDLPINTEVTFQWRGYQGPGHTLPSPANTEFIEIRRVTAAEVSTGMTFDVGPYDPVVRNVPPVPPANPPADEEYTGYLDVWYSVAGGSSLHADYRINLVNGAYLYCETEAGWMPVAP</sequence>
<dbReference type="RefSeq" id="WP_109521258.1">
    <property type="nucleotide sequence ID" value="NZ_QFAW01000019.1"/>
</dbReference>
<evidence type="ECO:0000256" key="1">
    <source>
        <dbReference type="SAM" id="MobiDB-lite"/>
    </source>
</evidence>
<evidence type="ECO:0000313" key="3">
    <source>
        <dbReference type="Proteomes" id="UP000245056"/>
    </source>
</evidence>
<evidence type="ECO:0000313" key="2">
    <source>
        <dbReference type="EMBL" id="PWE43747.1"/>
    </source>
</evidence>